<evidence type="ECO:0000313" key="4">
    <source>
        <dbReference type="Proteomes" id="UP000428325"/>
    </source>
</evidence>
<dbReference type="EMBL" id="CP034345">
    <property type="protein sequence ID" value="QGX93752.1"/>
    <property type="molecule type" value="Genomic_DNA"/>
</dbReference>
<organism evidence="3 4">
    <name type="scientific">Haloplanus rallus</name>
    <dbReference type="NCBI Taxonomy" id="1816183"/>
    <lineage>
        <taxon>Archaea</taxon>
        <taxon>Methanobacteriati</taxon>
        <taxon>Methanobacteriota</taxon>
        <taxon>Stenosarchaea group</taxon>
        <taxon>Halobacteria</taxon>
        <taxon>Halobacteriales</taxon>
        <taxon>Haloferacaceae</taxon>
        <taxon>Haloplanus</taxon>
    </lineage>
</organism>
<dbReference type="GeneID" id="43368388"/>
<proteinExistence type="predicted"/>
<feature type="domain" description="DUF7343" evidence="2">
    <location>
        <begin position="122"/>
        <end position="182"/>
    </location>
</feature>
<gene>
    <name evidence="3" type="ORF">EI982_02570</name>
</gene>
<feature type="transmembrane region" description="Helical" evidence="1">
    <location>
        <begin position="58"/>
        <end position="76"/>
    </location>
</feature>
<dbReference type="RefSeq" id="WP_157687992.1">
    <property type="nucleotide sequence ID" value="NZ_CP034345.1"/>
</dbReference>
<dbReference type="AlphaFoldDB" id="A0A6B9F3A2"/>
<dbReference type="SUPFAM" id="SSF46785">
    <property type="entry name" value="Winged helix' DNA-binding domain"/>
    <property type="match status" value="1"/>
</dbReference>
<dbReference type="InterPro" id="IPR055767">
    <property type="entry name" value="DUF7343"/>
</dbReference>
<name>A0A6B9F3A2_9EURY</name>
<dbReference type="InterPro" id="IPR036388">
    <property type="entry name" value="WH-like_DNA-bd_sf"/>
</dbReference>
<keyword evidence="1" id="KW-1133">Transmembrane helix</keyword>
<dbReference type="InterPro" id="IPR011991">
    <property type="entry name" value="ArsR-like_HTH"/>
</dbReference>
<evidence type="ECO:0000259" key="2">
    <source>
        <dbReference type="Pfam" id="PF24034"/>
    </source>
</evidence>
<accession>A0A6B9F3A2</accession>
<dbReference type="KEGG" id="hra:EI982_02570"/>
<dbReference type="InterPro" id="IPR036390">
    <property type="entry name" value="WH_DNA-bd_sf"/>
</dbReference>
<sequence length="183" mass="19871">MTQRRSRPRFELLAAGILVTAMAVLVAQFMSATPAIVVVADESTRVGTFGWQFTFHDVVVIAVSACSAGASATVLLDRADSMSAIAVDIERLDSDAQQPTGESSNELLQARRQEWATISERLTSNEELVYQTVLEADGVLPQSEIVDQTDLSKATVSRTLDSLEAKDLVERKRRGMGNTVLLT</sequence>
<evidence type="ECO:0000256" key="1">
    <source>
        <dbReference type="SAM" id="Phobius"/>
    </source>
</evidence>
<dbReference type="Pfam" id="PF24034">
    <property type="entry name" value="DUF7343"/>
    <property type="match status" value="1"/>
</dbReference>
<protein>
    <submittedName>
        <fullName evidence="3">MarR family transcriptional regulator</fullName>
    </submittedName>
</protein>
<keyword evidence="1" id="KW-0472">Membrane</keyword>
<evidence type="ECO:0000313" key="3">
    <source>
        <dbReference type="EMBL" id="QGX93752.1"/>
    </source>
</evidence>
<reference evidence="3 4" key="1">
    <citation type="submission" date="2018-12" db="EMBL/GenBank/DDBJ databases">
        <title>Complete genome sequence of Haloplanus rallus MBLA0036.</title>
        <authorList>
            <person name="Nam Y.-d."/>
            <person name="Kang J."/>
            <person name="Chung W.-H."/>
            <person name="Park Y.S."/>
        </authorList>
    </citation>
    <scope>NUCLEOTIDE SEQUENCE [LARGE SCALE GENOMIC DNA]</scope>
    <source>
        <strain evidence="3 4">MBLA0036</strain>
    </source>
</reference>
<dbReference type="Gene3D" id="1.10.10.10">
    <property type="entry name" value="Winged helix-like DNA-binding domain superfamily/Winged helix DNA-binding domain"/>
    <property type="match status" value="1"/>
</dbReference>
<keyword evidence="1" id="KW-0812">Transmembrane</keyword>
<dbReference type="CDD" id="cd00090">
    <property type="entry name" value="HTH_ARSR"/>
    <property type="match status" value="1"/>
</dbReference>
<dbReference type="Proteomes" id="UP000428325">
    <property type="component" value="Chromosome"/>
</dbReference>
<feature type="transmembrane region" description="Helical" evidence="1">
    <location>
        <begin position="12"/>
        <end position="38"/>
    </location>
</feature>
<keyword evidence="4" id="KW-1185">Reference proteome</keyword>